<dbReference type="InterPro" id="IPR004843">
    <property type="entry name" value="Calcineurin-like_PHP"/>
</dbReference>
<dbReference type="InterPro" id="IPR029052">
    <property type="entry name" value="Metallo-depent_PP-like"/>
</dbReference>
<proteinExistence type="predicted"/>
<dbReference type="InterPro" id="IPR041796">
    <property type="entry name" value="Mre11_N"/>
</dbReference>
<protein>
    <submittedName>
        <fullName evidence="3">Metallophosphoesterase</fullName>
    </submittedName>
</protein>
<name>Q1GX46_SPHAL</name>
<dbReference type="EMBL" id="CP000356">
    <property type="protein sequence ID" value="ABF51776.1"/>
    <property type="molecule type" value="Genomic_DNA"/>
</dbReference>
<dbReference type="AlphaFoldDB" id="Q1GX46"/>
<dbReference type="CDD" id="cd00840">
    <property type="entry name" value="MPP_Mre11_N"/>
    <property type="match status" value="1"/>
</dbReference>
<sequence length="416" mass="44199">MTGTFTFVHAADVHLDSPLGGLAKRDKAFSGLALNATRRALANVVDLAIAEGAAFVVVAGDLYDGTWKDQSTGQFAVSQFARLSRAGIRVAIAFGNHDAESRITRHLTMPEGVFGFSNRKCETVLFEDLGVALHGRSYKDVATLENIAAEYCPPVTGMFNLAVLHTALEGHPDHARYAPCSVGELVASGHDYWALGHVHDASIRSEHPHIVYPGNTQGRNVRETGVKGAMVVRVEEGVVRSVEHRACDEVRWARPEFDGRQASDMHELLSGIGGVLQEAIAGAGDRPTAVRLHVKTSGGLQNKLLADPDWFNAEVGARAMTVSESLWIERVKVESSEDAATRGLPPELIELLNGALADPDCLRAVEDAVAPLVGKMPAGTIDADLAPLLAAASARDGNSLLAAAKRAVEASLSVDA</sequence>
<organism evidence="3 4">
    <name type="scientific">Sphingopyxis alaskensis (strain DSM 13593 / LMG 18877 / RB2256)</name>
    <name type="common">Sphingomonas alaskensis</name>
    <dbReference type="NCBI Taxonomy" id="317655"/>
    <lineage>
        <taxon>Bacteria</taxon>
        <taxon>Pseudomonadati</taxon>
        <taxon>Pseudomonadota</taxon>
        <taxon>Alphaproteobacteria</taxon>
        <taxon>Sphingomonadales</taxon>
        <taxon>Sphingomonadaceae</taxon>
        <taxon>Sphingopyxis</taxon>
    </lineage>
</organism>
<dbReference type="InterPro" id="IPR050535">
    <property type="entry name" value="DNA_Repair-Maintenance_Comp"/>
</dbReference>
<evidence type="ECO:0000313" key="3">
    <source>
        <dbReference type="EMBL" id="ABF51776.1"/>
    </source>
</evidence>
<dbReference type="PIRSF" id="PIRSF033091">
    <property type="entry name" value="Pesterase_YhaO"/>
    <property type="match status" value="1"/>
</dbReference>
<dbReference type="OrthoDB" id="9773856at2"/>
<dbReference type="PANTHER" id="PTHR30337">
    <property type="entry name" value="COMPONENT OF ATP-DEPENDENT DSDNA EXONUCLEASE"/>
    <property type="match status" value="1"/>
</dbReference>
<reference evidence="3 4" key="1">
    <citation type="journal article" date="2009" name="Proc. Natl. Acad. Sci. U.S.A.">
        <title>The genomic basis of trophic strategy in marine bacteria.</title>
        <authorList>
            <person name="Lauro F.M."/>
            <person name="McDougald D."/>
            <person name="Thomas T."/>
            <person name="Williams T.J."/>
            <person name="Egan S."/>
            <person name="Rice S."/>
            <person name="DeMaere M.Z."/>
            <person name="Ting L."/>
            <person name="Ertan H."/>
            <person name="Johnson J."/>
            <person name="Ferriera S."/>
            <person name="Lapidus A."/>
            <person name="Anderson I."/>
            <person name="Kyrpides N."/>
            <person name="Munk A.C."/>
            <person name="Detter C."/>
            <person name="Han C.S."/>
            <person name="Brown M.V."/>
            <person name="Robb F.T."/>
            <person name="Kjelleberg S."/>
            <person name="Cavicchioli R."/>
        </authorList>
    </citation>
    <scope>NUCLEOTIDE SEQUENCE [LARGE SCALE GENOMIC DNA]</scope>
    <source>
        <strain evidence="4">DSM 13593 / LMG 18877 / RB2256</strain>
    </source>
</reference>
<evidence type="ECO:0000256" key="1">
    <source>
        <dbReference type="ARBA" id="ARBA00022801"/>
    </source>
</evidence>
<gene>
    <name evidence="3" type="ordered locus">Sala_0050</name>
</gene>
<dbReference type="SUPFAM" id="SSF56300">
    <property type="entry name" value="Metallo-dependent phosphatases"/>
    <property type="match status" value="1"/>
</dbReference>
<accession>Q1GX46</accession>
<dbReference type="PANTHER" id="PTHR30337:SF7">
    <property type="entry name" value="PHOSPHOESTERASE"/>
    <property type="match status" value="1"/>
</dbReference>
<dbReference type="HOGENOM" id="CLU_026621_4_0_5"/>
<feature type="domain" description="Calcineurin-like phosphoesterase" evidence="2">
    <location>
        <begin position="6"/>
        <end position="199"/>
    </location>
</feature>
<keyword evidence="4" id="KW-1185">Reference proteome</keyword>
<dbReference type="eggNOG" id="COG0420">
    <property type="taxonomic scope" value="Bacteria"/>
</dbReference>
<dbReference type="InterPro" id="IPR014576">
    <property type="entry name" value="Pesterase_YhaO"/>
</dbReference>
<keyword evidence="1" id="KW-0378">Hydrolase</keyword>
<dbReference type="Gene3D" id="3.60.21.10">
    <property type="match status" value="1"/>
</dbReference>
<evidence type="ECO:0000259" key="2">
    <source>
        <dbReference type="Pfam" id="PF00149"/>
    </source>
</evidence>
<dbReference type="GO" id="GO:0016787">
    <property type="term" value="F:hydrolase activity"/>
    <property type="evidence" value="ECO:0007669"/>
    <property type="project" value="UniProtKB-KW"/>
</dbReference>
<dbReference type="STRING" id="317655.Sala_0050"/>
<dbReference type="KEGG" id="sal:Sala_0050"/>
<dbReference type="Proteomes" id="UP000006578">
    <property type="component" value="Chromosome"/>
</dbReference>
<evidence type="ECO:0000313" key="4">
    <source>
        <dbReference type="Proteomes" id="UP000006578"/>
    </source>
</evidence>
<dbReference type="Pfam" id="PF00149">
    <property type="entry name" value="Metallophos"/>
    <property type="match status" value="1"/>
</dbReference>